<dbReference type="Gene3D" id="3.20.20.450">
    <property type="entry name" value="EAL domain"/>
    <property type="match status" value="1"/>
</dbReference>
<keyword evidence="2" id="KW-0597">Phosphoprotein</keyword>
<dbReference type="SUPFAM" id="SSF55785">
    <property type="entry name" value="PYP-like sensor domain (PAS domain)"/>
    <property type="match status" value="1"/>
</dbReference>
<dbReference type="SUPFAM" id="SSF55073">
    <property type="entry name" value="Nucleotide cyclase"/>
    <property type="match status" value="1"/>
</dbReference>
<keyword evidence="8" id="KW-1133">Transmembrane helix</keyword>
<comment type="subcellular location">
    <subcellularLocation>
        <location evidence="1">Membrane</location>
    </subcellularLocation>
</comment>
<evidence type="ECO:0000256" key="4">
    <source>
        <dbReference type="ARBA" id="ARBA00022741"/>
    </source>
</evidence>
<dbReference type="SMART" id="SM00267">
    <property type="entry name" value="GGDEF"/>
    <property type="match status" value="1"/>
</dbReference>
<dbReference type="Gene3D" id="3.30.450.20">
    <property type="entry name" value="PAS domain"/>
    <property type="match status" value="1"/>
</dbReference>
<dbReference type="Pfam" id="PF00563">
    <property type="entry name" value="EAL"/>
    <property type="match status" value="1"/>
</dbReference>
<evidence type="ECO:0000256" key="3">
    <source>
        <dbReference type="ARBA" id="ARBA00022679"/>
    </source>
</evidence>
<protein>
    <submittedName>
        <fullName evidence="12">PAS domain S-box-containing protein/diguanylate cyclase (GGDEF) domain-containing protein</fullName>
    </submittedName>
</protein>
<dbReference type="InterPro" id="IPR000014">
    <property type="entry name" value="PAS"/>
</dbReference>
<evidence type="ECO:0000256" key="6">
    <source>
        <dbReference type="ARBA" id="ARBA00022840"/>
    </source>
</evidence>
<dbReference type="CDD" id="cd01949">
    <property type="entry name" value="GGDEF"/>
    <property type="match status" value="1"/>
</dbReference>
<evidence type="ECO:0000313" key="13">
    <source>
        <dbReference type="Proteomes" id="UP001157914"/>
    </source>
</evidence>
<evidence type="ECO:0000256" key="7">
    <source>
        <dbReference type="ARBA" id="ARBA00023012"/>
    </source>
</evidence>
<dbReference type="Pfam" id="PF00990">
    <property type="entry name" value="GGDEF"/>
    <property type="match status" value="1"/>
</dbReference>
<gene>
    <name evidence="12" type="ORF">SAMN06265374_4301</name>
</gene>
<name>A0ABY1PMP4_9HYPH</name>
<dbReference type="InterPro" id="IPR035965">
    <property type="entry name" value="PAS-like_dom_sf"/>
</dbReference>
<dbReference type="Proteomes" id="UP001157914">
    <property type="component" value="Unassembled WGS sequence"/>
</dbReference>
<dbReference type="CDD" id="cd00130">
    <property type="entry name" value="PAS"/>
    <property type="match status" value="1"/>
</dbReference>
<dbReference type="SMART" id="SM00052">
    <property type="entry name" value="EAL"/>
    <property type="match status" value="1"/>
</dbReference>
<dbReference type="NCBIfam" id="TIGR00229">
    <property type="entry name" value="sensory_box"/>
    <property type="match status" value="1"/>
</dbReference>
<evidence type="ECO:0000259" key="9">
    <source>
        <dbReference type="PROSITE" id="PS50113"/>
    </source>
</evidence>
<dbReference type="PROSITE" id="PS50113">
    <property type="entry name" value="PAC"/>
    <property type="match status" value="1"/>
</dbReference>
<keyword evidence="7" id="KW-0902">Two-component regulatory system</keyword>
<evidence type="ECO:0000256" key="1">
    <source>
        <dbReference type="ARBA" id="ARBA00004370"/>
    </source>
</evidence>
<keyword evidence="5" id="KW-0418">Kinase</keyword>
<evidence type="ECO:0000259" key="11">
    <source>
        <dbReference type="PROSITE" id="PS50887"/>
    </source>
</evidence>
<dbReference type="PROSITE" id="PS50887">
    <property type="entry name" value="GGDEF"/>
    <property type="match status" value="1"/>
</dbReference>
<evidence type="ECO:0000259" key="10">
    <source>
        <dbReference type="PROSITE" id="PS50883"/>
    </source>
</evidence>
<keyword evidence="13" id="KW-1185">Reference proteome</keyword>
<dbReference type="SMART" id="SM00086">
    <property type="entry name" value="PAC"/>
    <property type="match status" value="1"/>
</dbReference>
<dbReference type="InterPro" id="IPR052155">
    <property type="entry name" value="Biofilm_reg_signaling"/>
</dbReference>
<organism evidence="12 13">
    <name type="scientific">Roseibium denhamense</name>
    <dbReference type="NCBI Taxonomy" id="76305"/>
    <lineage>
        <taxon>Bacteria</taxon>
        <taxon>Pseudomonadati</taxon>
        <taxon>Pseudomonadota</taxon>
        <taxon>Alphaproteobacteria</taxon>
        <taxon>Hyphomicrobiales</taxon>
        <taxon>Stappiaceae</taxon>
        <taxon>Roseibium</taxon>
    </lineage>
</organism>
<feature type="domain" description="PAC" evidence="9">
    <location>
        <begin position="414"/>
        <end position="464"/>
    </location>
</feature>
<dbReference type="NCBIfam" id="TIGR00254">
    <property type="entry name" value="GGDEF"/>
    <property type="match status" value="1"/>
</dbReference>
<feature type="domain" description="EAL" evidence="10">
    <location>
        <begin position="639"/>
        <end position="894"/>
    </location>
</feature>
<dbReference type="InterPro" id="IPR001610">
    <property type="entry name" value="PAC"/>
</dbReference>
<feature type="domain" description="GGDEF" evidence="11">
    <location>
        <begin position="496"/>
        <end position="630"/>
    </location>
</feature>
<dbReference type="CDD" id="cd01948">
    <property type="entry name" value="EAL"/>
    <property type="match status" value="1"/>
</dbReference>
<dbReference type="InterPro" id="IPR000160">
    <property type="entry name" value="GGDEF_dom"/>
</dbReference>
<dbReference type="SUPFAM" id="SSF103190">
    <property type="entry name" value="Sensory domain-like"/>
    <property type="match status" value="1"/>
</dbReference>
<feature type="transmembrane region" description="Helical" evidence="8">
    <location>
        <begin position="268"/>
        <end position="287"/>
    </location>
</feature>
<dbReference type="Pfam" id="PF13426">
    <property type="entry name" value="PAS_9"/>
    <property type="match status" value="1"/>
</dbReference>
<keyword evidence="8" id="KW-0812">Transmembrane</keyword>
<keyword evidence="6" id="KW-0067">ATP-binding</keyword>
<evidence type="ECO:0000256" key="2">
    <source>
        <dbReference type="ARBA" id="ARBA00022553"/>
    </source>
</evidence>
<keyword evidence="8" id="KW-0472">Membrane</keyword>
<evidence type="ECO:0000256" key="8">
    <source>
        <dbReference type="SAM" id="Phobius"/>
    </source>
</evidence>
<dbReference type="SUPFAM" id="SSF141868">
    <property type="entry name" value="EAL domain-like"/>
    <property type="match status" value="1"/>
</dbReference>
<dbReference type="InterPro" id="IPR001633">
    <property type="entry name" value="EAL_dom"/>
</dbReference>
<dbReference type="InterPro" id="IPR043056">
    <property type="entry name" value="LuxQ-periplasm_N"/>
</dbReference>
<proteinExistence type="predicted"/>
<evidence type="ECO:0000313" key="12">
    <source>
        <dbReference type="EMBL" id="SMP36765.1"/>
    </source>
</evidence>
<keyword evidence="4" id="KW-0547">Nucleotide-binding</keyword>
<reference evidence="12 13" key="1">
    <citation type="submission" date="2017-05" db="EMBL/GenBank/DDBJ databases">
        <authorList>
            <person name="Varghese N."/>
            <person name="Submissions S."/>
        </authorList>
    </citation>
    <scope>NUCLEOTIDE SEQUENCE [LARGE SCALE GENOMIC DNA]</scope>
    <source>
        <strain evidence="12 13">DSM 15949</strain>
    </source>
</reference>
<accession>A0ABY1PMP4</accession>
<dbReference type="InterPro" id="IPR035919">
    <property type="entry name" value="EAL_sf"/>
</dbReference>
<dbReference type="PANTHER" id="PTHR44757">
    <property type="entry name" value="DIGUANYLATE CYCLASE DGCP"/>
    <property type="match status" value="1"/>
</dbReference>
<dbReference type="InterPro" id="IPR029787">
    <property type="entry name" value="Nucleotide_cyclase"/>
</dbReference>
<dbReference type="InterPro" id="IPR029151">
    <property type="entry name" value="Sensor-like_sf"/>
</dbReference>
<dbReference type="PANTHER" id="PTHR44757:SF2">
    <property type="entry name" value="BIOFILM ARCHITECTURE MAINTENANCE PROTEIN MBAA"/>
    <property type="match status" value="1"/>
</dbReference>
<dbReference type="RefSeq" id="WP_196220609.1">
    <property type="nucleotide sequence ID" value="NZ_BAAAEA010000005.1"/>
</dbReference>
<dbReference type="Gene3D" id="3.30.70.270">
    <property type="match status" value="1"/>
</dbReference>
<evidence type="ECO:0000256" key="5">
    <source>
        <dbReference type="ARBA" id="ARBA00022777"/>
    </source>
</evidence>
<keyword evidence="3" id="KW-0808">Transferase</keyword>
<sequence length="904" mass="99851">MSLFAVGLIGTAVALFWVTYLGSLSIAEHEMARTARSKATLARLVFVQHLDQLERQIRSAATDPALRQALQDNQANDAQAVIDGAAQSMTSAVLDILLVDRPDTPEWATSSLGLIDTGEQLPPLVRAALPPDVWVLYTDHSVEPGITTAALSVLVLDPDTGQALGRVVGGTSVTDSFSLPGALAKTLRVDNLAFVHDDQIIAGLGDLDRGQLPEKIFETEDEVTYQLVNDQLFVKSPLSTDMDGHMISVVSRQTVDTQQNVRATYQKFFTPFLLYTSILALGAALIVSRITNTGLGRLLSYAKNLHKDRVVDAPEKGFISEFNQLASMFQSAFEAVRDRDRQFRDMIDSSLHGVLVHANHRIIYVNDALLEMLGYEPGQSDKLLDLPTLTVYAPEEHTRLRSYYKLREVGRAPQSYEVKGLRKDGQTIWLEQQVQVTEWRGELAYYATITDISDRKLHEELANKNANYDLLTGLPNRRLLIDRLNQTIQRNRQLDDISALMVLDVDRFKTVNETYGPKAGDAVIAKVAKRLTAALGPDQTVARMGGDEFAIILSNLNDSWHIETVAKDVLQAVAEPIAIEGLSPMVVSISIGITISPVDGEDDETLLLQADTSMYEAKADGGNTYKFFSARMNEQAARAGQIEISLRQAVENEALHLHYQPIVDYRSGSLVMCEALCRWTDPVLGPVPPNEFIKVAEESGLISRLGEWVIREACTYFASCNQNGHQLGGISVNLSTRQCRDTDFIDRLARILRETGMNPACLHLEITESMMFDDRRIDPVEVMESIRELGVNISLDDFGTGYSSLSYLKRLPIDMLKIDRSFIKGIEHDTAGQALVRAIVSMAEGLKIGIVCEGAETPEQCELITALGCNLIQGYGIARPMSAADFLRYLEEHRGPAKKIMGAV</sequence>
<dbReference type="InterPro" id="IPR000700">
    <property type="entry name" value="PAS-assoc_C"/>
</dbReference>
<dbReference type="PROSITE" id="PS50883">
    <property type="entry name" value="EAL"/>
    <property type="match status" value="1"/>
</dbReference>
<dbReference type="EMBL" id="FXTT01000007">
    <property type="protein sequence ID" value="SMP36765.1"/>
    <property type="molecule type" value="Genomic_DNA"/>
</dbReference>
<dbReference type="Gene3D" id="3.30.450.220">
    <property type="entry name" value="LuxQ periplasmic domain, N-terminal subdomain"/>
    <property type="match status" value="1"/>
</dbReference>
<dbReference type="InterPro" id="IPR043128">
    <property type="entry name" value="Rev_trsase/Diguanyl_cyclase"/>
</dbReference>
<comment type="caution">
    <text evidence="12">The sequence shown here is derived from an EMBL/GenBank/DDBJ whole genome shotgun (WGS) entry which is preliminary data.</text>
</comment>